<evidence type="ECO:0000256" key="6">
    <source>
        <dbReference type="ARBA" id="ARBA00022824"/>
    </source>
</evidence>
<evidence type="ECO:0000256" key="3">
    <source>
        <dbReference type="ARBA" id="ARBA00004240"/>
    </source>
</evidence>
<dbReference type="SUPFAM" id="SSF53474">
    <property type="entry name" value="alpha/beta-Hydrolases"/>
    <property type="match status" value="1"/>
</dbReference>
<protein>
    <recommendedName>
        <fullName evidence="14">Protein SERAC1</fullName>
    </recommendedName>
    <alternativeName>
        <fullName evidence="15">Serine active site-containing protein 1</fullName>
    </alternativeName>
</protein>
<dbReference type="PANTHER" id="PTHR48182:SF2">
    <property type="entry name" value="PROTEIN SERAC1"/>
    <property type="match status" value="1"/>
</dbReference>
<dbReference type="GO" id="GO:0005783">
    <property type="term" value="C:endoplasmic reticulum"/>
    <property type="evidence" value="ECO:0007669"/>
    <property type="project" value="UniProtKB-SubCell"/>
</dbReference>
<dbReference type="Gene3D" id="1.25.10.10">
    <property type="entry name" value="Leucine-rich Repeat Variant"/>
    <property type="match status" value="1"/>
</dbReference>
<keyword evidence="9" id="KW-0496">Mitochondrion</keyword>
<name>A0A7J7KQU8_BUGNE</name>
<evidence type="ECO:0000256" key="11">
    <source>
        <dbReference type="ARBA" id="ARBA00023209"/>
    </source>
</evidence>
<keyword evidence="6" id="KW-0256">Endoplasmic reticulum</keyword>
<evidence type="ECO:0000256" key="4">
    <source>
        <dbReference type="ARBA" id="ARBA00022516"/>
    </source>
</evidence>
<evidence type="ECO:0000256" key="2">
    <source>
        <dbReference type="ARBA" id="ARBA00004173"/>
    </source>
</evidence>
<dbReference type="EMBL" id="VXIV02000129">
    <property type="protein sequence ID" value="KAF6040564.1"/>
    <property type="molecule type" value="Genomic_DNA"/>
</dbReference>
<accession>A0A7J7KQU8</accession>
<dbReference type="OrthoDB" id="5086500at2759"/>
<evidence type="ECO:0000256" key="12">
    <source>
        <dbReference type="ARBA" id="ARBA00023264"/>
    </source>
</evidence>
<evidence type="ECO:0000256" key="14">
    <source>
        <dbReference type="ARBA" id="ARBA00040991"/>
    </source>
</evidence>
<reference evidence="16" key="1">
    <citation type="submission" date="2020-06" db="EMBL/GenBank/DDBJ databases">
        <title>Draft genome of Bugula neritina, a colonial animal packing powerful symbionts and potential medicines.</title>
        <authorList>
            <person name="Rayko M."/>
        </authorList>
    </citation>
    <scope>NUCLEOTIDE SEQUENCE [LARGE SCALE GENOMIC DNA]</scope>
    <source>
        <strain evidence="16">Kwan_BN1</strain>
    </source>
</reference>
<keyword evidence="11" id="KW-0594">Phospholipid biosynthesis</keyword>
<comment type="similarity">
    <text evidence="13">Belongs to the SERAC1 family.</text>
</comment>
<dbReference type="InterPro" id="IPR011989">
    <property type="entry name" value="ARM-like"/>
</dbReference>
<sequence>MALPDNIDNCTRSHANILLGKTPPIMSEFPDEEVEIELSADDASPRRVDLSPPPQTLASLTSSTLDVITHLTRIPQQRHEFIYTYKGLQLLTEMWFTFSADDIIMAKLANVIRNLTLDEVNHQLLVDGGFLHLLVNWTASSNTRLKVTASTALANLSKESQYSNGVYLLHPLHEEVGDRQLDIIFVHGINGSAFHTWRQSDTARDHINYSWCWPLDCAFSWRSRAKNQQLNIHDQAVALADALCSCEVGDPSRKVLWVAHSLGGLLVKQILVLAKENEKYRQLLHNTEGVMFLAVPHRGCPAARFSKKTSYLAHPSLHLRQIADSDQLNALNEEYLQLAAQHGITSKNFLEGLPTRWLPK</sequence>
<keyword evidence="4" id="KW-0444">Lipid biosynthesis</keyword>
<evidence type="ECO:0000256" key="7">
    <source>
        <dbReference type="ARBA" id="ARBA00022989"/>
    </source>
</evidence>
<dbReference type="SUPFAM" id="SSF48371">
    <property type="entry name" value="ARM repeat"/>
    <property type="match status" value="1"/>
</dbReference>
<evidence type="ECO:0000256" key="1">
    <source>
        <dbReference type="ARBA" id="ARBA00004167"/>
    </source>
</evidence>
<comment type="subcellular location">
    <subcellularLocation>
        <location evidence="3">Endoplasmic reticulum</location>
    </subcellularLocation>
    <subcellularLocation>
        <location evidence="1">Membrane</location>
        <topology evidence="1">Single-pass membrane protein</topology>
    </subcellularLocation>
    <subcellularLocation>
        <location evidence="2">Mitochondrion</location>
    </subcellularLocation>
</comment>
<dbReference type="InterPro" id="IPR052374">
    <property type="entry name" value="SERAC1"/>
</dbReference>
<evidence type="ECO:0000313" key="17">
    <source>
        <dbReference type="Proteomes" id="UP000593567"/>
    </source>
</evidence>
<dbReference type="InterPro" id="IPR029058">
    <property type="entry name" value="AB_hydrolase_fold"/>
</dbReference>
<proteinExistence type="inferred from homology"/>
<keyword evidence="17" id="KW-1185">Reference proteome</keyword>
<dbReference type="AlphaFoldDB" id="A0A7J7KQU8"/>
<dbReference type="Gene3D" id="3.40.50.1820">
    <property type="entry name" value="alpha/beta hydrolase"/>
    <property type="match status" value="1"/>
</dbReference>
<dbReference type="GO" id="GO:0016020">
    <property type="term" value="C:membrane"/>
    <property type="evidence" value="ECO:0007669"/>
    <property type="project" value="UniProtKB-SubCell"/>
</dbReference>
<evidence type="ECO:0000256" key="10">
    <source>
        <dbReference type="ARBA" id="ARBA00023136"/>
    </source>
</evidence>
<keyword evidence="8" id="KW-0443">Lipid metabolism</keyword>
<evidence type="ECO:0000313" key="16">
    <source>
        <dbReference type="EMBL" id="KAF6040564.1"/>
    </source>
</evidence>
<comment type="caution">
    <text evidence="16">The sequence shown here is derived from an EMBL/GenBank/DDBJ whole genome shotgun (WGS) entry which is preliminary data.</text>
</comment>
<keyword evidence="5" id="KW-0812">Transmembrane</keyword>
<organism evidence="16 17">
    <name type="scientific">Bugula neritina</name>
    <name type="common">Brown bryozoan</name>
    <name type="synonym">Sertularia neritina</name>
    <dbReference type="NCBI Taxonomy" id="10212"/>
    <lineage>
        <taxon>Eukaryota</taxon>
        <taxon>Metazoa</taxon>
        <taxon>Spiralia</taxon>
        <taxon>Lophotrochozoa</taxon>
        <taxon>Bryozoa</taxon>
        <taxon>Gymnolaemata</taxon>
        <taxon>Cheilostomatida</taxon>
        <taxon>Flustrina</taxon>
        <taxon>Buguloidea</taxon>
        <taxon>Bugulidae</taxon>
        <taxon>Bugula</taxon>
    </lineage>
</organism>
<evidence type="ECO:0000256" key="13">
    <source>
        <dbReference type="ARBA" id="ARBA00038024"/>
    </source>
</evidence>
<evidence type="ECO:0000256" key="15">
    <source>
        <dbReference type="ARBA" id="ARBA00041701"/>
    </source>
</evidence>
<dbReference type="GO" id="GO:0005739">
    <property type="term" value="C:mitochondrion"/>
    <property type="evidence" value="ECO:0007669"/>
    <property type="project" value="UniProtKB-SubCell"/>
</dbReference>
<keyword evidence="12" id="KW-1208">Phospholipid metabolism</keyword>
<evidence type="ECO:0000256" key="9">
    <source>
        <dbReference type="ARBA" id="ARBA00023128"/>
    </source>
</evidence>
<dbReference type="Proteomes" id="UP000593567">
    <property type="component" value="Unassembled WGS sequence"/>
</dbReference>
<keyword evidence="7" id="KW-1133">Transmembrane helix</keyword>
<evidence type="ECO:0000256" key="5">
    <source>
        <dbReference type="ARBA" id="ARBA00022692"/>
    </source>
</evidence>
<keyword evidence="10" id="KW-0472">Membrane</keyword>
<dbReference type="InterPro" id="IPR016024">
    <property type="entry name" value="ARM-type_fold"/>
</dbReference>
<gene>
    <name evidence="16" type="ORF">EB796_001131</name>
</gene>
<dbReference type="PANTHER" id="PTHR48182">
    <property type="entry name" value="PROTEIN SERAC1"/>
    <property type="match status" value="1"/>
</dbReference>
<dbReference type="GO" id="GO:0008654">
    <property type="term" value="P:phospholipid biosynthetic process"/>
    <property type="evidence" value="ECO:0007669"/>
    <property type="project" value="UniProtKB-KW"/>
</dbReference>
<evidence type="ECO:0000256" key="8">
    <source>
        <dbReference type="ARBA" id="ARBA00023098"/>
    </source>
</evidence>